<dbReference type="InterPro" id="IPR023801">
    <property type="entry name" value="His_deacetylse_dom"/>
</dbReference>
<feature type="compositionally biased region" description="Low complexity" evidence="5">
    <location>
        <begin position="425"/>
        <end position="453"/>
    </location>
</feature>
<gene>
    <name evidence="7" type="primary">RPD3</name>
    <name evidence="7" type="ORF">MOBT1_000761</name>
</gene>
<keyword evidence="8" id="KW-1185">Reference proteome</keyword>
<dbReference type="Pfam" id="PF00850">
    <property type="entry name" value="Hist_deacetyl"/>
    <property type="match status" value="1"/>
</dbReference>
<accession>A0AAF0E2P0</accession>
<proteinExistence type="inferred from homology"/>
<dbReference type="InterPro" id="IPR003084">
    <property type="entry name" value="HDAC_I/II"/>
</dbReference>
<protein>
    <recommendedName>
        <fullName evidence="2">histone deacetylase</fullName>
        <ecNumber evidence="2">3.5.1.98</ecNumber>
    </recommendedName>
</protein>
<sequence length="485" mass="53287">MNYGLYKKMEIFRAKPATKREMSQFHTDDYVDFLHRVTPDNVDAYVREQAKYNVGDDCPVFDGLFEYCSISAGGSMASGFCYINDIVLGILELLRYHPRVLYIDIDVHHGDGVEEAFYTTDRVMTCSFHKYGEFFPGTGELRDTGIGKGKNYACNVPLRDGITDESYKYVFEPVIQRIMEQYQPSAVVLQCGSDSLSGDKLGCFNLSMRGHASCVNFVKSFGLPLLLLGGGGYTMRNVSRAWAYETGLAAGQELNPIVPVNEYYEYFGPDYRLDVRPSNMENLNTREYLDKVKEQVFENLRHTAPAPSVQGHVEPRLAHDMALDDEDDDMDDPDVRASKIQRLRDKRIQRDGDLSDSEDEGEGGRRNVHSYKQEPRPVPAAAPASETMDVEMPDGASSQDQKGADSEPRADHNQAHGDAGQGFQAHPETTATAETPSAPAPAPNSDATATPASGVAPDTSHGSTPGPAPQDPAATHTPTGADSSM</sequence>
<dbReference type="EC" id="3.5.1.98" evidence="2"/>
<dbReference type="PRINTS" id="PR01271">
    <property type="entry name" value="HISDACETLASE"/>
</dbReference>
<feature type="domain" description="Histone deacetylase" evidence="6">
    <location>
        <begin position="76"/>
        <end position="246"/>
    </location>
</feature>
<feature type="compositionally biased region" description="Basic and acidic residues" evidence="5">
    <location>
        <begin position="333"/>
        <end position="353"/>
    </location>
</feature>
<dbReference type="Gene3D" id="3.40.800.20">
    <property type="entry name" value="Histone deacetylase domain"/>
    <property type="match status" value="2"/>
</dbReference>
<organism evidence="7 8">
    <name type="scientific">Malassezia obtusa</name>
    <dbReference type="NCBI Taxonomy" id="76774"/>
    <lineage>
        <taxon>Eukaryota</taxon>
        <taxon>Fungi</taxon>
        <taxon>Dikarya</taxon>
        <taxon>Basidiomycota</taxon>
        <taxon>Ustilaginomycotina</taxon>
        <taxon>Malasseziomycetes</taxon>
        <taxon>Malasseziales</taxon>
        <taxon>Malasseziaceae</taxon>
        <taxon>Malassezia</taxon>
    </lineage>
</organism>
<dbReference type="PANTHER" id="PTHR10625:SF10">
    <property type="entry name" value="HISTONE DEACETYLASE HDAC1"/>
    <property type="match status" value="1"/>
</dbReference>
<evidence type="ECO:0000256" key="5">
    <source>
        <dbReference type="SAM" id="MobiDB-lite"/>
    </source>
</evidence>
<name>A0AAF0E2P0_9BASI</name>
<feature type="compositionally biased region" description="Acidic residues" evidence="5">
    <location>
        <begin position="323"/>
        <end position="332"/>
    </location>
</feature>
<evidence type="ECO:0000313" key="8">
    <source>
        <dbReference type="Proteomes" id="UP001214603"/>
    </source>
</evidence>
<evidence type="ECO:0000313" key="7">
    <source>
        <dbReference type="EMBL" id="WFD02083.1"/>
    </source>
</evidence>
<evidence type="ECO:0000256" key="1">
    <source>
        <dbReference type="ARBA" id="ARBA00006457"/>
    </source>
</evidence>
<keyword evidence="4" id="KW-0156">Chromatin regulator</keyword>
<evidence type="ECO:0000256" key="2">
    <source>
        <dbReference type="ARBA" id="ARBA00012111"/>
    </source>
</evidence>
<feature type="compositionally biased region" description="Polar residues" evidence="5">
    <location>
        <begin position="476"/>
        <end position="485"/>
    </location>
</feature>
<dbReference type="Proteomes" id="UP001214603">
    <property type="component" value="Chromosome 1"/>
</dbReference>
<dbReference type="EMBL" id="CP119934">
    <property type="protein sequence ID" value="WFD02083.1"/>
    <property type="molecule type" value="Genomic_DNA"/>
</dbReference>
<dbReference type="InterPro" id="IPR000286">
    <property type="entry name" value="HDACs"/>
</dbReference>
<dbReference type="InterPro" id="IPR037138">
    <property type="entry name" value="His_deacetylse_dom_sf"/>
</dbReference>
<dbReference type="GO" id="GO:0031507">
    <property type="term" value="P:heterochromatin formation"/>
    <property type="evidence" value="ECO:0007669"/>
    <property type="project" value="TreeGrafter"/>
</dbReference>
<reference evidence="7" key="1">
    <citation type="submission" date="2023-03" db="EMBL/GenBank/DDBJ databases">
        <title>Mating type loci evolution in Malassezia.</title>
        <authorList>
            <person name="Coelho M.A."/>
        </authorList>
    </citation>
    <scope>NUCLEOTIDE SEQUENCE</scope>
    <source>
        <strain evidence="7">CBS 7876</strain>
    </source>
</reference>
<dbReference type="GO" id="GO:0070210">
    <property type="term" value="C:Rpd3L-Expanded complex"/>
    <property type="evidence" value="ECO:0007669"/>
    <property type="project" value="TreeGrafter"/>
</dbReference>
<keyword evidence="3 7" id="KW-0378">Hydrolase</keyword>
<dbReference type="PANTHER" id="PTHR10625">
    <property type="entry name" value="HISTONE DEACETYLASE HDAC1-RELATED"/>
    <property type="match status" value="1"/>
</dbReference>
<dbReference type="SUPFAM" id="SSF52768">
    <property type="entry name" value="Arginase/deacetylase"/>
    <property type="match status" value="1"/>
</dbReference>
<dbReference type="AlphaFoldDB" id="A0AAF0E2P0"/>
<feature type="region of interest" description="Disordered" evidence="5">
    <location>
        <begin position="322"/>
        <end position="485"/>
    </location>
</feature>
<evidence type="ECO:0000256" key="4">
    <source>
        <dbReference type="ARBA" id="ARBA00022853"/>
    </source>
</evidence>
<evidence type="ECO:0000256" key="3">
    <source>
        <dbReference type="ARBA" id="ARBA00022801"/>
    </source>
</evidence>
<comment type="similarity">
    <text evidence="1">Belongs to the histone deacetylase family. HD type 1 subfamily.</text>
</comment>
<dbReference type="PRINTS" id="PR01270">
    <property type="entry name" value="HDASUPER"/>
</dbReference>
<feature type="compositionally biased region" description="Basic and acidic residues" evidence="5">
    <location>
        <begin position="402"/>
        <end position="415"/>
    </location>
</feature>
<dbReference type="InterPro" id="IPR023696">
    <property type="entry name" value="Ureohydrolase_dom_sf"/>
</dbReference>
<dbReference type="GO" id="GO:0141221">
    <property type="term" value="F:histone deacetylase activity, hydrolytic mechanism"/>
    <property type="evidence" value="ECO:0007669"/>
    <property type="project" value="UniProtKB-EC"/>
</dbReference>
<evidence type="ECO:0000259" key="6">
    <source>
        <dbReference type="Pfam" id="PF00850"/>
    </source>
</evidence>